<evidence type="ECO:0000313" key="1">
    <source>
        <dbReference type="EMBL" id="RDK87194.1"/>
    </source>
</evidence>
<dbReference type="RefSeq" id="WP_115123390.1">
    <property type="nucleotide sequence ID" value="NZ_QRAO01000002.1"/>
</dbReference>
<keyword evidence="2" id="KW-1185">Reference proteome</keyword>
<evidence type="ECO:0000313" key="2">
    <source>
        <dbReference type="Proteomes" id="UP000255317"/>
    </source>
</evidence>
<gene>
    <name evidence="1" type="ORF">C8D94_102378</name>
</gene>
<comment type="caution">
    <text evidence="1">The sequence shown here is derived from an EMBL/GenBank/DDBJ whole genome shotgun (WGS) entry which is preliminary data.</text>
</comment>
<protein>
    <recommendedName>
        <fullName evidence="3">Adenylosuccinate lyase</fullName>
    </recommendedName>
</protein>
<dbReference type="AlphaFoldDB" id="A0A370QFP9"/>
<dbReference type="EMBL" id="QRAO01000002">
    <property type="protein sequence ID" value="RDK87194.1"/>
    <property type="molecule type" value="Genomic_DNA"/>
</dbReference>
<sequence>MNSELFQHINYEKAYRKNRLKAAHWVLEHPENLEELLQFCFHDDTKLATKATWVLEFVCREDLICILPYLDFFFENLPDAKSDGQLRSFALICELLTIGYYEKAFETYQNVFLPRHKEIMTECCFDWMITNQKVACQARAMTALYYLGTETDWIHPELATIIQQNLPQGSAGYKSRGKKTLELIVELKNK</sequence>
<organism evidence="1 2">
    <name type="scientific">Marinirhabdus gelatinilytica</name>
    <dbReference type="NCBI Taxonomy" id="1703343"/>
    <lineage>
        <taxon>Bacteria</taxon>
        <taxon>Pseudomonadati</taxon>
        <taxon>Bacteroidota</taxon>
        <taxon>Flavobacteriia</taxon>
        <taxon>Flavobacteriales</taxon>
        <taxon>Flavobacteriaceae</taxon>
    </lineage>
</organism>
<accession>A0A370QFP9</accession>
<reference evidence="1 2" key="1">
    <citation type="submission" date="2018-07" db="EMBL/GenBank/DDBJ databases">
        <title>Genomic Encyclopedia of Type Strains, Phase IV (KMG-IV): sequencing the most valuable type-strain genomes for metagenomic binning, comparative biology and taxonomic classification.</title>
        <authorList>
            <person name="Goeker M."/>
        </authorList>
    </citation>
    <scope>NUCLEOTIDE SEQUENCE [LARGE SCALE GENOMIC DNA]</scope>
    <source>
        <strain evidence="1 2">DSM 101478</strain>
    </source>
</reference>
<evidence type="ECO:0008006" key="3">
    <source>
        <dbReference type="Google" id="ProtNLM"/>
    </source>
</evidence>
<dbReference type="Proteomes" id="UP000255317">
    <property type="component" value="Unassembled WGS sequence"/>
</dbReference>
<name>A0A370QFP9_9FLAO</name>
<proteinExistence type="predicted"/>